<dbReference type="InterPro" id="IPR004113">
    <property type="entry name" value="FAD-bd_oxidored_4_C"/>
</dbReference>
<accession>A0A7M3MCI8</accession>
<reference evidence="6 7" key="1">
    <citation type="submission" date="2018-06" db="EMBL/GenBank/DDBJ databases">
        <title>Complete genome of Desulfovibrio indonesiensis P37SLT.</title>
        <authorList>
            <person name="Crispim J.S."/>
            <person name="Vidigal P.M.P."/>
            <person name="Silva L.C.F."/>
            <person name="Laguardia C.N."/>
            <person name="Araujo L.C."/>
            <person name="Dias R.S."/>
            <person name="Sousa M.P."/>
            <person name="Paula S.O."/>
            <person name="Silva C."/>
        </authorList>
    </citation>
    <scope>NUCLEOTIDE SEQUENCE [LARGE SCALE GENOMIC DNA]</scope>
    <source>
        <strain evidence="6 7">P37SLT</strain>
    </source>
</reference>
<dbReference type="PANTHER" id="PTHR42934:SF2">
    <property type="entry name" value="GLYCOLATE OXIDASE SUBUNIT GLCD"/>
    <property type="match status" value="1"/>
</dbReference>
<dbReference type="RefSeq" id="WP_144303614.1">
    <property type="nucleotide sequence ID" value="NZ_QMIE01000012.1"/>
</dbReference>
<dbReference type="InterPro" id="IPR016169">
    <property type="entry name" value="FAD-bd_PCMH_sub2"/>
</dbReference>
<evidence type="ECO:0000256" key="2">
    <source>
        <dbReference type="ARBA" id="ARBA00022630"/>
    </source>
</evidence>
<keyword evidence="7" id="KW-1185">Reference proteome</keyword>
<gene>
    <name evidence="6" type="ORF">DPQ33_12770</name>
</gene>
<evidence type="ECO:0000313" key="7">
    <source>
        <dbReference type="Proteomes" id="UP000448292"/>
    </source>
</evidence>
<dbReference type="OrthoDB" id="9811557at2"/>
<keyword evidence="2" id="KW-0285">Flavoprotein</keyword>
<organism evidence="6 7">
    <name type="scientific">Oceanidesulfovibrio indonesiensis</name>
    <dbReference type="NCBI Taxonomy" id="54767"/>
    <lineage>
        <taxon>Bacteria</taxon>
        <taxon>Pseudomonadati</taxon>
        <taxon>Thermodesulfobacteriota</taxon>
        <taxon>Desulfovibrionia</taxon>
        <taxon>Desulfovibrionales</taxon>
        <taxon>Desulfovibrionaceae</taxon>
        <taxon>Oceanidesulfovibrio</taxon>
    </lineage>
</organism>
<dbReference type="FunFam" id="1.10.45.10:FF:000001">
    <property type="entry name" value="D-lactate dehydrogenase mitochondrial"/>
    <property type="match status" value="1"/>
</dbReference>
<feature type="domain" description="FAD-binding PCMH-type" evidence="5">
    <location>
        <begin position="44"/>
        <end position="223"/>
    </location>
</feature>
<keyword evidence="3" id="KW-0274">FAD</keyword>
<dbReference type="InterPro" id="IPR051914">
    <property type="entry name" value="FAD-linked_OxidoTrans_Type4"/>
</dbReference>
<comment type="caution">
    <text evidence="6">The sequence shown here is derived from an EMBL/GenBank/DDBJ whole genome shotgun (WGS) entry which is preliminary data.</text>
</comment>
<evidence type="ECO:0000313" key="6">
    <source>
        <dbReference type="EMBL" id="TVM16189.1"/>
    </source>
</evidence>
<dbReference type="PANTHER" id="PTHR42934">
    <property type="entry name" value="GLYCOLATE OXIDASE SUBUNIT GLCD"/>
    <property type="match status" value="1"/>
</dbReference>
<evidence type="ECO:0000256" key="4">
    <source>
        <dbReference type="ARBA" id="ARBA00023002"/>
    </source>
</evidence>
<name>A0A7M3MCI8_9BACT</name>
<dbReference type="InterPro" id="IPR036318">
    <property type="entry name" value="FAD-bd_PCMH-like_sf"/>
</dbReference>
<dbReference type="InterPro" id="IPR016171">
    <property type="entry name" value="Vanillyl_alc_oxidase_C-sub2"/>
</dbReference>
<dbReference type="GO" id="GO:0071949">
    <property type="term" value="F:FAD binding"/>
    <property type="evidence" value="ECO:0007669"/>
    <property type="project" value="InterPro"/>
</dbReference>
<dbReference type="Pfam" id="PF01565">
    <property type="entry name" value="FAD_binding_4"/>
    <property type="match status" value="1"/>
</dbReference>
<sequence length="465" mass="49767">MPNSNDTRTLAKDERRFLRDTFGEGDALFDAESTCVFGADAYRNFAPPLAVVRPAGQEQVRELMAWAQKVRMPIYVRARGTNVVGSCVPRPAGVVVSTLKMNRIIDVDAEDFVAVVEPGVITGDLQKHIEKQGLFYPPDPASVKISTIGGNVATCAGGMRALKYGVTREYVLGLTAVLPGGEAIHPGGRTHKNVVGLDLVRLLVGSEGSLAFISDITLKLLPKPESTASLLVGYVQLEQALSAARAIFAAGILPAAMEFMTRETLAAVGKVMTAPWPDTTEAALLIRLDGSRDALAADLKRLKNVLEKTGPASLDTGLGPEEEEPLWEIRRMINPASYQIAPDKISDDITLPRAKILECLVKIREVGRGAGLTILTFGHLGDGNIHVNIMHDASDPQERGRAVDAKERVLALTLSLGGSLSGEHGVGLAKAAHVHKQLGPVERRLMAGVKHAFDPLGIMNPGKGW</sequence>
<dbReference type="PROSITE" id="PS51387">
    <property type="entry name" value="FAD_PCMH"/>
    <property type="match status" value="1"/>
</dbReference>
<evidence type="ECO:0000256" key="1">
    <source>
        <dbReference type="ARBA" id="ARBA00001974"/>
    </source>
</evidence>
<dbReference type="InterPro" id="IPR006094">
    <property type="entry name" value="Oxid_FAD_bind_N"/>
</dbReference>
<evidence type="ECO:0000256" key="3">
    <source>
        <dbReference type="ARBA" id="ARBA00022827"/>
    </source>
</evidence>
<dbReference type="AlphaFoldDB" id="A0A7M3MCI8"/>
<comment type="cofactor">
    <cofactor evidence="1">
        <name>FAD</name>
        <dbReference type="ChEBI" id="CHEBI:57692"/>
    </cofactor>
</comment>
<dbReference type="InterPro" id="IPR016166">
    <property type="entry name" value="FAD-bd_PCMH"/>
</dbReference>
<dbReference type="Gene3D" id="3.30.465.10">
    <property type="match status" value="1"/>
</dbReference>
<dbReference type="EMBL" id="QMIE01000012">
    <property type="protein sequence ID" value="TVM16189.1"/>
    <property type="molecule type" value="Genomic_DNA"/>
</dbReference>
<dbReference type="GO" id="GO:0016491">
    <property type="term" value="F:oxidoreductase activity"/>
    <property type="evidence" value="ECO:0007669"/>
    <property type="project" value="UniProtKB-KW"/>
</dbReference>
<dbReference type="InterPro" id="IPR016164">
    <property type="entry name" value="FAD-linked_Oxase-like_C"/>
</dbReference>
<proteinExistence type="predicted"/>
<dbReference type="Gene3D" id="3.30.70.2740">
    <property type="match status" value="1"/>
</dbReference>
<dbReference type="Proteomes" id="UP000448292">
    <property type="component" value="Unassembled WGS sequence"/>
</dbReference>
<dbReference type="SUPFAM" id="SSF56176">
    <property type="entry name" value="FAD-binding/transporter-associated domain-like"/>
    <property type="match status" value="1"/>
</dbReference>
<dbReference type="Pfam" id="PF02913">
    <property type="entry name" value="FAD-oxidase_C"/>
    <property type="match status" value="1"/>
</dbReference>
<protein>
    <submittedName>
        <fullName evidence="6">FAD/FMN-containing dehydrogenase</fullName>
    </submittedName>
</protein>
<dbReference type="Gene3D" id="1.10.45.10">
    <property type="entry name" value="Vanillyl-alcohol Oxidase, Chain A, domain 4"/>
    <property type="match status" value="1"/>
</dbReference>
<keyword evidence="4" id="KW-0560">Oxidoreductase</keyword>
<evidence type="ECO:0000259" key="5">
    <source>
        <dbReference type="PROSITE" id="PS51387"/>
    </source>
</evidence>
<dbReference type="SUPFAM" id="SSF55103">
    <property type="entry name" value="FAD-linked oxidases, C-terminal domain"/>
    <property type="match status" value="1"/>
</dbReference>